<evidence type="ECO:0000256" key="1">
    <source>
        <dbReference type="SAM" id="MobiDB-lite"/>
    </source>
</evidence>
<reference evidence="3 4" key="1">
    <citation type="submission" date="2020-08" db="EMBL/GenBank/DDBJ databases">
        <title>Sequencing the genomes of 1000 actinobacteria strains.</title>
        <authorList>
            <person name="Klenk H.-P."/>
        </authorList>
    </citation>
    <scope>NUCLEOTIDE SEQUENCE [LARGE SCALE GENOMIC DNA]</scope>
    <source>
        <strain evidence="3 4">DSM 102030</strain>
    </source>
</reference>
<feature type="domain" description="DUF397" evidence="2">
    <location>
        <begin position="34"/>
        <end position="88"/>
    </location>
</feature>
<organism evidence="3 4">
    <name type="scientific">Lipingzhangella halophila</name>
    <dbReference type="NCBI Taxonomy" id="1783352"/>
    <lineage>
        <taxon>Bacteria</taxon>
        <taxon>Bacillati</taxon>
        <taxon>Actinomycetota</taxon>
        <taxon>Actinomycetes</taxon>
        <taxon>Streptosporangiales</taxon>
        <taxon>Nocardiopsidaceae</taxon>
        <taxon>Lipingzhangella</taxon>
    </lineage>
</organism>
<sequence length="93" mass="9387">MSTESAAHAGRSGEGGDDHTPAAALPPGRSLGPGWRKSSYSEGQAGGGCVQIARDPCGAVLLGDSRTPEGPAVRVTGPAWCAFLRAVRNGELD</sequence>
<dbReference type="RefSeq" id="WP_184576526.1">
    <property type="nucleotide sequence ID" value="NZ_JACHJT010000001.1"/>
</dbReference>
<evidence type="ECO:0000313" key="3">
    <source>
        <dbReference type="EMBL" id="MBB4930977.1"/>
    </source>
</evidence>
<keyword evidence="4" id="KW-1185">Reference proteome</keyword>
<dbReference type="Proteomes" id="UP000523007">
    <property type="component" value="Unassembled WGS sequence"/>
</dbReference>
<dbReference type="InterPro" id="IPR007278">
    <property type="entry name" value="DUF397"/>
</dbReference>
<evidence type="ECO:0000259" key="2">
    <source>
        <dbReference type="Pfam" id="PF04149"/>
    </source>
</evidence>
<accession>A0A7W7RFD4</accession>
<protein>
    <recommendedName>
        <fullName evidence="2">DUF397 domain-containing protein</fullName>
    </recommendedName>
</protein>
<feature type="region of interest" description="Disordered" evidence="1">
    <location>
        <begin position="1"/>
        <end position="46"/>
    </location>
</feature>
<dbReference type="Pfam" id="PF04149">
    <property type="entry name" value="DUF397"/>
    <property type="match status" value="1"/>
</dbReference>
<proteinExistence type="predicted"/>
<name>A0A7W7RFD4_9ACTN</name>
<gene>
    <name evidence="3" type="ORF">F4561_001797</name>
</gene>
<dbReference type="AlphaFoldDB" id="A0A7W7RFD4"/>
<dbReference type="EMBL" id="JACHJT010000001">
    <property type="protein sequence ID" value="MBB4930977.1"/>
    <property type="molecule type" value="Genomic_DNA"/>
</dbReference>
<evidence type="ECO:0000313" key="4">
    <source>
        <dbReference type="Proteomes" id="UP000523007"/>
    </source>
</evidence>
<comment type="caution">
    <text evidence="3">The sequence shown here is derived from an EMBL/GenBank/DDBJ whole genome shotgun (WGS) entry which is preliminary data.</text>
</comment>